<dbReference type="FunFam" id="3.40.50.970:FF:000129">
    <property type="entry name" value="Transketolase"/>
    <property type="match status" value="1"/>
</dbReference>
<dbReference type="CDD" id="cd07033">
    <property type="entry name" value="TPP_PYR_DXS_TK_like"/>
    <property type="match status" value="1"/>
</dbReference>
<name>A0AA42DMB1_9FIRM</name>
<reference evidence="5" key="1">
    <citation type="journal article" date="2023" name="Int. J. Syst. Evol. Microbiol.">
        <title>&lt;i&gt;Holtiella tumoricola&lt;/i&gt; gen. nov. sp. nov., isolated from a human clinical sample.</title>
        <authorList>
            <person name="Allen-Vercoe E."/>
            <person name="Daigneault M.C."/>
            <person name="Vancuren S.J."/>
            <person name="Cochrane K."/>
            <person name="O'Neal L.L."/>
            <person name="Sankaranarayanan K."/>
            <person name="Lawson P.A."/>
        </authorList>
    </citation>
    <scope>NUCLEOTIDE SEQUENCE</scope>
    <source>
        <strain evidence="5">CC70A</strain>
    </source>
</reference>
<proteinExistence type="inferred from homology"/>
<dbReference type="Gene3D" id="3.40.50.970">
    <property type="match status" value="1"/>
</dbReference>
<evidence type="ECO:0000259" key="4">
    <source>
        <dbReference type="SMART" id="SM00861"/>
    </source>
</evidence>
<organism evidence="5 6">
    <name type="scientific">Holtiella tumoricola</name>
    <dbReference type="NCBI Taxonomy" id="3018743"/>
    <lineage>
        <taxon>Bacteria</taxon>
        <taxon>Bacillati</taxon>
        <taxon>Bacillota</taxon>
        <taxon>Clostridia</taxon>
        <taxon>Lachnospirales</taxon>
        <taxon>Cellulosilyticaceae</taxon>
        <taxon>Holtiella</taxon>
    </lineage>
</organism>
<accession>A0AA42DMB1</accession>
<dbReference type="SUPFAM" id="SSF52922">
    <property type="entry name" value="TK C-terminal domain-like"/>
    <property type="match status" value="1"/>
</dbReference>
<comment type="similarity">
    <text evidence="2">Belongs to the transketolase family.</text>
</comment>
<evidence type="ECO:0000313" key="5">
    <source>
        <dbReference type="EMBL" id="MDA3731782.1"/>
    </source>
</evidence>
<evidence type="ECO:0000256" key="3">
    <source>
        <dbReference type="ARBA" id="ARBA00023052"/>
    </source>
</evidence>
<feature type="domain" description="Transketolase-like pyrimidine-binding" evidence="4">
    <location>
        <begin position="3"/>
        <end position="168"/>
    </location>
</feature>
<dbReference type="RefSeq" id="WP_271012113.1">
    <property type="nucleotide sequence ID" value="NZ_JAQIFT010000040.1"/>
</dbReference>
<dbReference type="InterPro" id="IPR009014">
    <property type="entry name" value="Transketo_C/PFOR_II"/>
</dbReference>
<keyword evidence="6" id="KW-1185">Reference proteome</keyword>
<evidence type="ECO:0000256" key="2">
    <source>
        <dbReference type="ARBA" id="ARBA00007131"/>
    </source>
</evidence>
<dbReference type="SUPFAM" id="SSF52518">
    <property type="entry name" value="Thiamin diphosphate-binding fold (THDP-binding)"/>
    <property type="match status" value="1"/>
</dbReference>
<dbReference type="InterPro" id="IPR051157">
    <property type="entry name" value="PDH/Transketolase"/>
</dbReference>
<dbReference type="AlphaFoldDB" id="A0AA42DMB1"/>
<sequence>MKQSIRDAYGNALCELGEEMKQIVVLDADVSSSTKSGVFGKQYPERFINVGVAENNMISMAAGLSIVGYIPFVNTFATFMVGRGADPLKSLIAYGKLNVKVAGAYAGLSDSYDGATHHALEDLAFFRSLPNFTVISVADGVQARKAVKVAAQLEGPVYLRLSRAEVPILYDESTPFELGKGDVLEEGKDLTIIATGVMVSKALEASQILKNEGITTKVINIHTIKPIDQALIVESAKQTGRVLVVEEHNINGGLGSAVCEVLSETYPVPVKRMGTQDCFTESGDYEALLCKYGLDATSIVHEAITLIRTN</sequence>
<dbReference type="InterPro" id="IPR033248">
    <property type="entry name" value="Transketolase_C"/>
</dbReference>
<dbReference type="SMART" id="SM00861">
    <property type="entry name" value="Transket_pyr"/>
    <property type="match status" value="1"/>
</dbReference>
<dbReference type="Pfam" id="PF02780">
    <property type="entry name" value="Transketolase_C"/>
    <property type="match status" value="1"/>
</dbReference>
<keyword evidence="3" id="KW-0786">Thiamine pyrophosphate</keyword>
<dbReference type="PANTHER" id="PTHR43825:SF1">
    <property type="entry name" value="TRANSKETOLASE-LIKE PYRIMIDINE-BINDING DOMAIN-CONTAINING PROTEIN"/>
    <property type="match status" value="1"/>
</dbReference>
<dbReference type="InterPro" id="IPR029061">
    <property type="entry name" value="THDP-binding"/>
</dbReference>
<comment type="cofactor">
    <cofactor evidence="1">
        <name>thiamine diphosphate</name>
        <dbReference type="ChEBI" id="CHEBI:58937"/>
    </cofactor>
</comment>
<comment type="caution">
    <text evidence="5">The sequence shown here is derived from an EMBL/GenBank/DDBJ whole genome shotgun (WGS) entry which is preliminary data.</text>
</comment>
<dbReference type="Proteomes" id="UP001169242">
    <property type="component" value="Unassembled WGS sequence"/>
</dbReference>
<dbReference type="Pfam" id="PF02779">
    <property type="entry name" value="Transket_pyr"/>
    <property type="match status" value="1"/>
</dbReference>
<dbReference type="InterPro" id="IPR005475">
    <property type="entry name" value="Transketolase-like_Pyr-bd"/>
</dbReference>
<protein>
    <submittedName>
        <fullName evidence="5">Transketolase family protein</fullName>
    </submittedName>
</protein>
<evidence type="ECO:0000256" key="1">
    <source>
        <dbReference type="ARBA" id="ARBA00001964"/>
    </source>
</evidence>
<evidence type="ECO:0000313" key="6">
    <source>
        <dbReference type="Proteomes" id="UP001169242"/>
    </source>
</evidence>
<gene>
    <name evidence="5" type="ORF">PBV87_09865</name>
</gene>
<dbReference type="PANTHER" id="PTHR43825">
    <property type="entry name" value="PYRUVATE DEHYDROGENASE E1 COMPONENT"/>
    <property type="match status" value="1"/>
</dbReference>
<dbReference type="EMBL" id="JAQIFT010000040">
    <property type="protein sequence ID" value="MDA3731782.1"/>
    <property type="molecule type" value="Genomic_DNA"/>
</dbReference>
<dbReference type="Gene3D" id="3.40.50.920">
    <property type="match status" value="1"/>
</dbReference>